<reference evidence="2" key="2">
    <citation type="submission" date="2020-09" db="EMBL/GenBank/DDBJ databases">
        <authorList>
            <person name="Sun Q."/>
            <person name="Kim S."/>
        </authorList>
    </citation>
    <scope>NUCLEOTIDE SEQUENCE</scope>
    <source>
        <strain evidence="2">KCTC 23077</strain>
    </source>
</reference>
<dbReference type="CDD" id="cd00586">
    <property type="entry name" value="4HBT"/>
    <property type="match status" value="1"/>
</dbReference>
<dbReference type="AlphaFoldDB" id="A0A918SXF9"/>
<accession>A0A918SXF9</accession>
<evidence type="ECO:0000256" key="1">
    <source>
        <dbReference type="SAM" id="MobiDB-lite"/>
    </source>
</evidence>
<dbReference type="PANTHER" id="PTHR31793:SF24">
    <property type="entry name" value="LONG-CHAIN ACYL-COA THIOESTERASE FADM"/>
    <property type="match status" value="1"/>
</dbReference>
<reference evidence="2" key="1">
    <citation type="journal article" date="2014" name="Int. J. Syst. Evol. Microbiol.">
        <title>Complete genome sequence of Corynebacterium casei LMG S-19264T (=DSM 44701T), isolated from a smear-ripened cheese.</title>
        <authorList>
            <consortium name="US DOE Joint Genome Institute (JGI-PGF)"/>
            <person name="Walter F."/>
            <person name="Albersmeier A."/>
            <person name="Kalinowski J."/>
            <person name="Ruckert C."/>
        </authorList>
    </citation>
    <scope>NUCLEOTIDE SEQUENCE</scope>
    <source>
        <strain evidence="2">KCTC 23077</strain>
    </source>
</reference>
<dbReference type="SUPFAM" id="SSF54637">
    <property type="entry name" value="Thioesterase/thiol ester dehydrase-isomerase"/>
    <property type="match status" value="1"/>
</dbReference>
<dbReference type="Proteomes" id="UP000646426">
    <property type="component" value="Unassembled WGS sequence"/>
</dbReference>
<dbReference type="RefSeq" id="WP_189453950.1">
    <property type="nucleotide sequence ID" value="NZ_BMYD01000001.1"/>
</dbReference>
<sequence>MSDQTPAPAPKKRRPSTRKRKPAKDKAAAAAEPTRDSAPATEAEAKSPASAPTSPLIRVPISVRWRDLDAFNHVNNSKFLSYLEEARLRWMITMPGMGLEDHIAPVVAASNLNYRRPIGWPGEVVVELFVERIGSTSLTVGHRIVDAGDGGAVYCDGNVVMVWIDREAGSPAPLPEFVRTACAAPVAG</sequence>
<evidence type="ECO:0000313" key="2">
    <source>
        <dbReference type="EMBL" id="GHA75109.1"/>
    </source>
</evidence>
<name>A0A918SXF9_9GAMM</name>
<comment type="caution">
    <text evidence="2">The sequence shown here is derived from an EMBL/GenBank/DDBJ whole genome shotgun (WGS) entry which is preliminary data.</text>
</comment>
<dbReference type="InterPro" id="IPR050563">
    <property type="entry name" value="4-hydroxybenzoyl-CoA_TE"/>
</dbReference>
<feature type="compositionally biased region" description="Basic residues" evidence="1">
    <location>
        <begin position="10"/>
        <end position="23"/>
    </location>
</feature>
<protein>
    <recommendedName>
        <fullName evidence="4">Acyl-CoA thioesterase</fullName>
    </recommendedName>
</protein>
<feature type="region of interest" description="Disordered" evidence="1">
    <location>
        <begin position="1"/>
        <end position="53"/>
    </location>
</feature>
<keyword evidence="3" id="KW-1185">Reference proteome</keyword>
<evidence type="ECO:0008006" key="4">
    <source>
        <dbReference type="Google" id="ProtNLM"/>
    </source>
</evidence>
<evidence type="ECO:0000313" key="3">
    <source>
        <dbReference type="Proteomes" id="UP000646426"/>
    </source>
</evidence>
<dbReference type="Gene3D" id="3.10.129.10">
    <property type="entry name" value="Hotdog Thioesterase"/>
    <property type="match status" value="1"/>
</dbReference>
<gene>
    <name evidence="2" type="ORF">GCM10007067_10270</name>
</gene>
<dbReference type="Pfam" id="PF13279">
    <property type="entry name" value="4HBT_2"/>
    <property type="match status" value="1"/>
</dbReference>
<dbReference type="PANTHER" id="PTHR31793">
    <property type="entry name" value="4-HYDROXYBENZOYL-COA THIOESTERASE FAMILY MEMBER"/>
    <property type="match status" value="1"/>
</dbReference>
<dbReference type="EMBL" id="BMYD01000001">
    <property type="protein sequence ID" value="GHA75109.1"/>
    <property type="molecule type" value="Genomic_DNA"/>
</dbReference>
<proteinExistence type="predicted"/>
<organism evidence="2 3">
    <name type="scientific">Cognatilysobacter bugurensis</name>
    <dbReference type="NCBI Taxonomy" id="543356"/>
    <lineage>
        <taxon>Bacteria</taxon>
        <taxon>Pseudomonadati</taxon>
        <taxon>Pseudomonadota</taxon>
        <taxon>Gammaproteobacteria</taxon>
        <taxon>Lysobacterales</taxon>
        <taxon>Lysobacteraceae</taxon>
        <taxon>Cognatilysobacter</taxon>
    </lineage>
</organism>
<dbReference type="InterPro" id="IPR029069">
    <property type="entry name" value="HotDog_dom_sf"/>
</dbReference>
<dbReference type="GO" id="GO:0047617">
    <property type="term" value="F:fatty acyl-CoA hydrolase activity"/>
    <property type="evidence" value="ECO:0007669"/>
    <property type="project" value="TreeGrafter"/>
</dbReference>